<dbReference type="Pfam" id="PF02594">
    <property type="entry name" value="DUF167"/>
    <property type="match status" value="1"/>
</dbReference>
<dbReference type="Proteomes" id="UP000291613">
    <property type="component" value="Unassembled WGS sequence"/>
</dbReference>
<dbReference type="InterPro" id="IPR003746">
    <property type="entry name" value="DUF167"/>
</dbReference>
<dbReference type="NCBIfam" id="TIGR00251">
    <property type="entry name" value="DUF167 family protein"/>
    <property type="match status" value="1"/>
</dbReference>
<comment type="caution">
    <text evidence="3">The sequence shown here is derived from an EMBL/GenBank/DDBJ whole genome shotgun (WGS) entry which is preliminary data.</text>
</comment>
<dbReference type="AlphaFoldDB" id="A0A4Q9GPE7"/>
<organism evidence="3 4">
    <name type="scientific">Hansschlegelia quercus</name>
    <dbReference type="NCBI Taxonomy" id="2528245"/>
    <lineage>
        <taxon>Bacteria</taxon>
        <taxon>Pseudomonadati</taxon>
        <taxon>Pseudomonadota</taxon>
        <taxon>Alphaproteobacteria</taxon>
        <taxon>Hyphomicrobiales</taxon>
        <taxon>Methylopilaceae</taxon>
        <taxon>Hansschlegelia</taxon>
    </lineage>
</organism>
<dbReference type="Gene3D" id="3.30.1200.10">
    <property type="entry name" value="YggU-like"/>
    <property type="match status" value="1"/>
</dbReference>
<accession>A0A4Q9GPE7</accession>
<evidence type="ECO:0000256" key="1">
    <source>
        <dbReference type="ARBA" id="ARBA00010364"/>
    </source>
</evidence>
<reference evidence="3 4" key="1">
    <citation type="submission" date="2019-02" db="EMBL/GenBank/DDBJ databases">
        <title>Hansschlegelia quercus sp. nov., a novel methylotrophic bacterium from buds of oak (Quercus robur L.).</title>
        <authorList>
            <person name="Agafonova N.V."/>
            <person name="Kaparullina E.N."/>
            <person name="Grouzdev D.S."/>
            <person name="Doronina N.V."/>
        </authorList>
    </citation>
    <scope>NUCLEOTIDE SEQUENCE [LARGE SCALE GENOMIC DNA]</scope>
    <source>
        <strain evidence="3 4">Dub</strain>
    </source>
</reference>
<dbReference type="PANTHER" id="PTHR13420:SF7">
    <property type="entry name" value="UPF0235 PROTEIN C15ORF40"/>
    <property type="match status" value="1"/>
</dbReference>
<sequence length="108" mass="11421">MDEPKPYSIETGTLRLRVRVTPRARMDALGGLHRDGDGRTALQAKLAAAPVDGAANAALIALVSKTLKLRKADVVIASGETSRSKTLRLDGDPHDLAARVETLIAAQP</sequence>
<evidence type="ECO:0000313" key="4">
    <source>
        <dbReference type="Proteomes" id="UP000291613"/>
    </source>
</evidence>
<dbReference type="OrthoDB" id="9801972at2"/>
<dbReference type="HAMAP" id="MF_00634">
    <property type="entry name" value="UPF0235"/>
    <property type="match status" value="1"/>
</dbReference>
<evidence type="ECO:0000313" key="3">
    <source>
        <dbReference type="EMBL" id="TBN53760.1"/>
    </source>
</evidence>
<dbReference type="InterPro" id="IPR036591">
    <property type="entry name" value="YggU-like_sf"/>
</dbReference>
<dbReference type="EMBL" id="SIUB01000003">
    <property type="protein sequence ID" value="TBN53760.1"/>
    <property type="molecule type" value="Genomic_DNA"/>
</dbReference>
<dbReference type="GO" id="GO:0005737">
    <property type="term" value="C:cytoplasm"/>
    <property type="evidence" value="ECO:0007669"/>
    <property type="project" value="TreeGrafter"/>
</dbReference>
<dbReference type="SUPFAM" id="SSF69786">
    <property type="entry name" value="YggU-like"/>
    <property type="match status" value="1"/>
</dbReference>
<gene>
    <name evidence="3" type="ORF">EYR15_08140</name>
</gene>
<proteinExistence type="inferred from homology"/>
<name>A0A4Q9GPE7_9HYPH</name>
<comment type="similarity">
    <text evidence="1 2">Belongs to the UPF0235 family.</text>
</comment>
<dbReference type="RefSeq" id="WP_131002874.1">
    <property type="nucleotide sequence ID" value="NZ_JBHSZR010000003.1"/>
</dbReference>
<dbReference type="SMART" id="SM01152">
    <property type="entry name" value="DUF167"/>
    <property type="match status" value="1"/>
</dbReference>
<dbReference type="PANTHER" id="PTHR13420">
    <property type="entry name" value="UPF0235 PROTEIN C15ORF40"/>
    <property type="match status" value="1"/>
</dbReference>
<keyword evidence="4" id="KW-1185">Reference proteome</keyword>
<evidence type="ECO:0000256" key="2">
    <source>
        <dbReference type="HAMAP-Rule" id="MF_00634"/>
    </source>
</evidence>
<protein>
    <recommendedName>
        <fullName evidence="2">UPF0235 protein EYR15_08140</fullName>
    </recommendedName>
</protein>